<evidence type="ECO:0000259" key="2">
    <source>
        <dbReference type="Pfam" id="PF14527"/>
    </source>
</evidence>
<protein>
    <recommendedName>
        <fullName evidence="4">DOD-type homing endonuclease domain-containing protein</fullName>
    </recommendedName>
</protein>
<feature type="domain" description="WhiA LAGLIDADG-like" evidence="2">
    <location>
        <begin position="127"/>
        <end position="202"/>
    </location>
</feature>
<reference evidence="3" key="1">
    <citation type="journal article" date="2015" name="Nature">
        <title>Complex archaea that bridge the gap between prokaryotes and eukaryotes.</title>
        <authorList>
            <person name="Spang A."/>
            <person name="Saw J.H."/>
            <person name="Jorgensen S.L."/>
            <person name="Zaremba-Niedzwiedzka K."/>
            <person name="Martijn J."/>
            <person name="Lind A.E."/>
            <person name="van Eijk R."/>
            <person name="Schleper C."/>
            <person name="Guy L."/>
            <person name="Ettema T.J."/>
        </authorList>
    </citation>
    <scope>NUCLEOTIDE SEQUENCE</scope>
</reference>
<dbReference type="InterPro" id="IPR018478">
    <property type="entry name" value="Sporu_reg_WhiA_N_dom"/>
</dbReference>
<dbReference type="InterPro" id="IPR027434">
    <property type="entry name" value="Homing_endonucl"/>
</dbReference>
<dbReference type="InterPro" id="IPR003802">
    <property type="entry name" value="Sporulation_regulator_WhiA"/>
</dbReference>
<evidence type="ECO:0000259" key="1">
    <source>
        <dbReference type="Pfam" id="PF10298"/>
    </source>
</evidence>
<proteinExistence type="predicted"/>
<accession>A0A0F9KYW1</accession>
<feature type="domain" description="Sporulation transcription regulator WhiA N-terminal" evidence="1">
    <location>
        <begin position="19"/>
        <end position="104"/>
    </location>
</feature>
<dbReference type="GO" id="GO:0043937">
    <property type="term" value="P:regulation of sporulation"/>
    <property type="evidence" value="ECO:0007669"/>
    <property type="project" value="InterPro"/>
</dbReference>
<dbReference type="InterPro" id="IPR039518">
    <property type="entry name" value="WhiA_LAGLIDADG_dom"/>
</dbReference>
<comment type="caution">
    <text evidence="3">The sequence shown here is derived from an EMBL/GenBank/DDBJ whole genome shotgun (WGS) entry which is preliminary data.</text>
</comment>
<dbReference type="PANTHER" id="PTHR37307">
    <property type="entry name" value="CELL DIVISION PROTEIN WHIA-RELATED"/>
    <property type="match status" value="1"/>
</dbReference>
<sequence length="205" mass="22998">MAYTEELVSKLSHSVSKETCCRLAMLSAIVKIDGSIHLGAKSAISLELKISNMALSRRIISEFKSLFGLHSEVSLRRINIRGTTQSQILIKSNQLRAVLEKLEVLQGGKLNLGMPKNLIKRTCCKSYFLRGAFMAGGYVNQSAGTAHLEISSENKKLIDELSKMLNEKKLIENRVRKKDNYFSFYIKSNDRVTAFLKLIEAPKEA</sequence>
<dbReference type="EMBL" id="LAZR01013710">
    <property type="protein sequence ID" value="KKM20705.1"/>
    <property type="molecule type" value="Genomic_DNA"/>
</dbReference>
<name>A0A0F9KYW1_9ZZZZ</name>
<gene>
    <name evidence="3" type="ORF">LCGC14_1642750</name>
</gene>
<dbReference type="PANTHER" id="PTHR37307:SF1">
    <property type="entry name" value="CELL DIVISION PROTEIN WHIA-RELATED"/>
    <property type="match status" value="1"/>
</dbReference>
<organism evidence="3">
    <name type="scientific">marine sediment metagenome</name>
    <dbReference type="NCBI Taxonomy" id="412755"/>
    <lineage>
        <taxon>unclassified sequences</taxon>
        <taxon>metagenomes</taxon>
        <taxon>ecological metagenomes</taxon>
    </lineage>
</organism>
<dbReference type="SUPFAM" id="SSF55608">
    <property type="entry name" value="Homing endonucleases"/>
    <property type="match status" value="1"/>
</dbReference>
<dbReference type="Pfam" id="PF10298">
    <property type="entry name" value="WhiA_N"/>
    <property type="match status" value="1"/>
</dbReference>
<evidence type="ECO:0000313" key="3">
    <source>
        <dbReference type="EMBL" id="KKM20705.1"/>
    </source>
</evidence>
<evidence type="ECO:0008006" key="4">
    <source>
        <dbReference type="Google" id="ProtNLM"/>
    </source>
</evidence>
<dbReference type="Pfam" id="PF14527">
    <property type="entry name" value="LAGLIDADG_WhiA"/>
    <property type="match status" value="1"/>
</dbReference>
<dbReference type="NCBIfam" id="TIGR00647">
    <property type="entry name" value="DNA_bind_WhiA"/>
    <property type="match status" value="1"/>
</dbReference>
<feature type="non-terminal residue" evidence="3">
    <location>
        <position position="205"/>
    </location>
</feature>
<dbReference type="Gene3D" id="3.10.28.10">
    <property type="entry name" value="Homing endonucleases"/>
    <property type="match status" value="1"/>
</dbReference>
<dbReference type="AlphaFoldDB" id="A0A0F9KYW1"/>